<evidence type="ECO:0000313" key="2">
    <source>
        <dbReference type="Proteomes" id="UP001610446"/>
    </source>
</evidence>
<evidence type="ECO:0008006" key="3">
    <source>
        <dbReference type="Google" id="ProtNLM"/>
    </source>
</evidence>
<dbReference type="Proteomes" id="UP001610446">
    <property type="component" value="Unassembled WGS sequence"/>
</dbReference>
<proteinExistence type="predicted"/>
<reference evidence="1 2" key="1">
    <citation type="submission" date="2024-07" db="EMBL/GenBank/DDBJ databases">
        <title>Section-level genome sequencing and comparative genomics of Aspergillus sections Usti and Cavernicolus.</title>
        <authorList>
            <consortium name="Lawrence Berkeley National Laboratory"/>
            <person name="Nybo J.L."/>
            <person name="Vesth T.C."/>
            <person name="Theobald S."/>
            <person name="Frisvad J.C."/>
            <person name="Larsen T.O."/>
            <person name="Kjaerboelling I."/>
            <person name="Rothschild-Mancinelli K."/>
            <person name="Lyhne E.K."/>
            <person name="Kogle M.E."/>
            <person name="Barry K."/>
            <person name="Clum A."/>
            <person name="Na H."/>
            <person name="Ledsgaard L."/>
            <person name="Lin J."/>
            <person name="Lipzen A."/>
            <person name="Kuo A."/>
            <person name="Riley R."/>
            <person name="Mondo S."/>
            <person name="Labutti K."/>
            <person name="Haridas S."/>
            <person name="Pangalinan J."/>
            <person name="Salamov A.A."/>
            <person name="Simmons B.A."/>
            <person name="Magnuson J.K."/>
            <person name="Chen J."/>
            <person name="Drula E."/>
            <person name="Henrissat B."/>
            <person name="Wiebenga A."/>
            <person name="Lubbers R.J."/>
            <person name="Gomes A.C."/>
            <person name="Makela M.R."/>
            <person name="Stajich J."/>
            <person name="Grigoriev I.V."/>
            <person name="Mortensen U.H."/>
            <person name="De Vries R.P."/>
            <person name="Baker S.E."/>
            <person name="Andersen M.R."/>
        </authorList>
    </citation>
    <scope>NUCLEOTIDE SEQUENCE [LARGE SCALE GENOMIC DNA]</scope>
    <source>
        <strain evidence="1 2">CBS 123904</strain>
    </source>
</reference>
<evidence type="ECO:0000313" key="1">
    <source>
        <dbReference type="EMBL" id="KAL2827286.1"/>
    </source>
</evidence>
<dbReference type="EMBL" id="JBFXLU010000404">
    <property type="protein sequence ID" value="KAL2827286.1"/>
    <property type="molecule type" value="Genomic_DNA"/>
</dbReference>
<protein>
    <recommendedName>
        <fullName evidence="3">Secreted protein</fullName>
    </recommendedName>
</protein>
<gene>
    <name evidence="1" type="ORF">BJY01DRAFT_229227</name>
</gene>
<keyword evidence="2" id="KW-1185">Reference proteome</keyword>
<sequence length="134" mass="14513">MACTPLAVTRALWLWSSAFNRDLPCFEAASTSSPVMRMQSQNIKSCSRASSARHVYSPLAAATQKSSPRSISFGRMSKSMATVSHTQMVDAIASITFVVIWTWPPHFSSITCSAVVEWLAAISTALWVTSTAPP</sequence>
<comment type="caution">
    <text evidence="1">The sequence shown here is derived from an EMBL/GenBank/DDBJ whole genome shotgun (WGS) entry which is preliminary data.</text>
</comment>
<name>A0ABR4IHP9_9EURO</name>
<accession>A0ABR4IHP9</accession>
<organism evidence="1 2">
    <name type="scientific">Aspergillus pseudoustus</name>
    <dbReference type="NCBI Taxonomy" id="1810923"/>
    <lineage>
        <taxon>Eukaryota</taxon>
        <taxon>Fungi</taxon>
        <taxon>Dikarya</taxon>
        <taxon>Ascomycota</taxon>
        <taxon>Pezizomycotina</taxon>
        <taxon>Eurotiomycetes</taxon>
        <taxon>Eurotiomycetidae</taxon>
        <taxon>Eurotiales</taxon>
        <taxon>Aspergillaceae</taxon>
        <taxon>Aspergillus</taxon>
        <taxon>Aspergillus subgen. Nidulantes</taxon>
    </lineage>
</organism>